<evidence type="ECO:0000313" key="2">
    <source>
        <dbReference type="Proteomes" id="UP001592582"/>
    </source>
</evidence>
<gene>
    <name evidence="1" type="ORF">ACEZDG_36415</name>
</gene>
<dbReference type="InterPro" id="IPR011322">
    <property type="entry name" value="N-reg_PII-like_a/b"/>
</dbReference>
<dbReference type="PROSITE" id="PS51343">
    <property type="entry name" value="PII_GLNB_DOM"/>
    <property type="match status" value="1"/>
</dbReference>
<dbReference type="Gene3D" id="3.30.70.120">
    <property type="match status" value="1"/>
</dbReference>
<evidence type="ECO:0000313" key="1">
    <source>
        <dbReference type="EMBL" id="MFC1414758.1"/>
    </source>
</evidence>
<dbReference type="PANTHER" id="PTHR30115">
    <property type="entry name" value="NITROGEN REGULATORY PROTEIN P-II"/>
    <property type="match status" value="1"/>
</dbReference>
<accession>A0ABV6VM55</accession>
<dbReference type="InterPro" id="IPR002187">
    <property type="entry name" value="N-reg_PII"/>
</dbReference>
<dbReference type="PRINTS" id="PR00340">
    <property type="entry name" value="PIIGLNB"/>
</dbReference>
<dbReference type="Pfam" id="PF00543">
    <property type="entry name" value="P-II"/>
    <property type="match status" value="1"/>
</dbReference>
<dbReference type="Proteomes" id="UP001592582">
    <property type="component" value="Unassembled WGS sequence"/>
</dbReference>
<dbReference type="SUPFAM" id="SSF54913">
    <property type="entry name" value="GlnB-like"/>
    <property type="match status" value="1"/>
</dbReference>
<reference evidence="1 2" key="1">
    <citation type="submission" date="2024-09" db="EMBL/GenBank/DDBJ databases">
        <authorList>
            <person name="Lee S.D."/>
        </authorList>
    </citation>
    <scope>NUCLEOTIDE SEQUENCE [LARGE SCALE GENOMIC DNA]</scope>
    <source>
        <strain evidence="1 2">N1-1</strain>
    </source>
</reference>
<dbReference type="PANTHER" id="PTHR30115:SF11">
    <property type="entry name" value="NITROGEN REGULATORY PROTEIN P-II HOMOLOG"/>
    <property type="match status" value="1"/>
</dbReference>
<dbReference type="SMART" id="SM00938">
    <property type="entry name" value="P-II"/>
    <property type="match status" value="1"/>
</dbReference>
<comment type="caution">
    <text evidence="1">The sequence shown here is derived from an EMBL/GenBank/DDBJ whole genome shotgun (WGS) entry which is preliminary data.</text>
</comment>
<keyword evidence="2" id="KW-1185">Reference proteome</keyword>
<dbReference type="InterPro" id="IPR015867">
    <property type="entry name" value="N-reg_PII/ATP_PRibTrfase_C"/>
</dbReference>
<organism evidence="1 2">
    <name type="scientific">Streptacidiphilus alkalitolerans</name>
    <dbReference type="NCBI Taxonomy" id="3342712"/>
    <lineage>
        <taxon>Bacteria</taxon>
        <taxon>Bacillati</taxon>
        <taxon>Actinomycetota</taxon>
        <taxon>Actinomycetes</taxon>
        <taxon>Kitasatosporales</taxon>
        <taxon>Streptomycetaceae</taxon>
        <taxon>Streptacidiphilus</taxon>
    </lineage>
</organism>
<name>A0ABV6VM55_9ACTN</name>
<sequence>MKLITAVLPTAGFEQVHRALRTLGIPGVTVSTVFARDEGMPRYEVYRGVRRMVELQAAVRMDIITTDIDAVDVVQVIVACGGGRAGGTVWVQPVEHLVRIRTGERGEGALF</sequence>
<protein>
    <submittedName>
        <fullName evidence="1">P-II family nitrogen regulator</fullName>
    </submittedName>
</protein>
<dbReference type="EMBL" id="JBHEZX010000028">
    <property type="protein sequence ID" value="MFC1414758.1"/>
    <property type="molecule type" value="Genomic_DNA"/>
</dbReference>
<proteinExistence type="predicted"/>